<evidence type="ECO:0000313" key="2">
    <source>
        <dbReference type="EMBL" id="HJG15544.1"/>
    </source>
</evidence>
<reference evidence="2" key="2">
    <citation type="submission" date="2021-09" db="EMBL/GenBank/DDBJ databases">
        <authorList>
            <person name="Gilroy R."/>
        </authorList>
    </citation>
    <scope>NUCLEOTIDE SEQUENCE</scope>
    <source>
        <strain evidence="2">CHK189-29639</strain>
    </source>
</reference>
<organism evidence="2 3">
    <name type="scientific">Ligilactobacillus salivarius</name>
    <dbReference type="NCBI Taxonomy" id="1624"/>
    <lineage>
        <taxon>Bacteria</taxon>
        <taxon>Bacillati</taxon>
        <taxon>Bacillota</taxon>
        <taxon>Bacilli</taxon>
        <taxon>Lactobacillales</taxon>
        <taxon>Lactobacillaceae</taxon>
        <taxon>Ligilactobacillus</taxon>
    </lineage>
</organism>
<dbReference type="AlphaFoldDB" id="A0A921IEI1"/>
<accession>A0A921IEI1</accession>
<reference evidence="2" key="1">
    <citation type="journal article" date="2021" name="PeerJ">
        <title>Extensive microbial diversity within the chicken gut microbiome revealed by metagenomics and culture.</title>
        <authorList>
            <person name="Gilroy R."/>
            <person name="Ravi A."/>
            <person name="Getino M."/>
            <person name="Pursley I."/>
            <person name="Horton D.L."/>
            <person name="Alikhan N.F."/>
            <person name="Baker D."/>
            <person name="Gharbi K."/>
            <person name="Hall N."/>
            <person name="Watson M."/>
            <person name="Adriaenssens E.M."/>
            <person name="Foster-Nyarko E."/>
            <person name="Jarju S."/>
            <person name="Secka A."/>
            <person name="Antonio M."/>
            <person name="Oren A."/>
            <person name="Chaudhuri R.R."/>
            <person name="La Ragione R."/>
            <person name="Hildebrand F."/>
            <person name="Pallen M.J."/>
        </authorList>
    </citation>
    <scope>NUCLEOTIDE SEQUENCE</scope>
    <source>
        <strain evidence="2">CHK189-29639</strain>
    </source>
</reference>
<proteinExistence type="predicted"/>
<dbReference type="EMBL" id="DYVK01000051">
    <property type="protein sequence ID" value="HJG15544.1"/>
    <property type="molecule type" value="Genomic_DNA"/>
</dbReference>
<name>A0A921IEI1_9LACO</name>
<comment type="caution">
    <text evidence="2">The sequence shown here is derived from an EMBL/GenBank/DDBJ whole genome shotgun (WGS) entry which is preliminary data.</text>
</comment>
<feature type="domain" description="Antitoxin SocA-like Panacea" evidence="1">
    <location>
        <begin position="18"/>
        <end position="114"/>
    </location>
</feature>
<evidence type="ECO:0000259" key="1">
    <source>
        <dbReference type="Pfam" id="PF13274"/>
    </source>
</evidence>
<evidence type="ECO:0000313" key="3">
    <source>
        <dbReference type="Proteomes" id="UP000759256"/>
    </source>
</evidence>
<sequence length="150" mass="17376">MFLEQGKSHRELTQLRTMKLLYYMQAASLVVRQEPLFNDPIKAWKYGPVVATVHGRYNGRREIVGTISQKDRNDFAKIQNIPSIVALLNKICVTYHNANDSELVSQTHNEMPWQTTDQSTDAKEKLEERGLLPSSIYDVEDEDAFWDQFL</sequence>
<dbReference type="InterPro" id="IPR025272">
    <property type="entry name" value="SocA_Panacea"/>
</dbReference>
<gene>
    <name evidence="2" type="ORF">K8V06_05320</name>
</gene>
<dbReference type="Pfam" id="PF13274">
    <property type="entry name" value="SocA_Panacea"/>
    <property type="match status" value="1"/>
</dbReference>
<protein>
    <submittedName>
        <fullName evidence="2">DUF4065 domain-containing protein</fullName>
    </submittedName>
</protein>
<dbReference type="Proteomes" id="UP000759256">
    <property type="component" value="Unassembled WGS sequence"/>
</dbReference>